<reference evidence="7" key="2">
    <citation type="submission" date="2010-03" db="EMBL/GenBank/DDBJ databases">
        <title>The genome sequence of Coccidioides posadasii strain Silveira.</title>
        <authorList>
            <consortium name="The Broad Institute Genome Sequencing Center for Infectious Disease"/>
            <person name="Neafsey D."/>
            <person name="Orbach M."/>
            <person name="Henn M.R."/>
            <person name="Cole G.T."/>
            <person name="Galgiani J."/>
            <person name="Gardner M.J."/>
            <person name="Kirkland T.N."/>
            <person name="Taylor J.W."/>
            <person name="Young S.K."/>
            <person name="Zeng Q."/>
            <person name="Koehrsen M."/>
            <person name="Alvarado L."/>
            <person name="Berlin A."/>
            <person name="Borenstein D."/>
            <person name="Chapman S.B."/>
            <person name="Chen Z."/>
            <person name="Engels R."/>
            <person name="Freedman E."/>
            <person name="Gellesch M."/>
            <person name="Goldberg J."/>
            <person name="Griggs A."/>
            <person name="Gujja S."/>
            <person name="Heilman E."/>
            <person name="Heiman D."/>
            <person name="Howarth C."/>
            <person name="Jen D."/>
            <person name="Larson L."/>
            <person name="Mehta T."/>
            <person name="Neiman D."/>
            <person name="Park D."/>
            <person name="Pearson M."/>
            <person name="Richards J."/>
            <person name="Roberts A."/>
            <person name="Saif S."/>
            <person name="Shea T."/>
            <person name="Shenoy N."/>
            <person name="Sisk P."/>
            <person name="Stolte C."/>
            <person name="Sykes S."/>
            <person name="Walk T."/>
            <person name="White J."/>
            <person name="Yandava C."/>
            <person name="Haas B."/>
            <person name="Nusbaum C."/>
            <person name="Birren B."/>
        </authorList>
    </citation>
    <scope>NUCLEOTIDE SEQUENCE [LARGE SCALE GENOMIC DNA]</scope>
    <source>
        <strain evidence="7">RMSCC 757 / Silveira</strain>
    </source>
</reference>
<evidence type="ECO:0000313" key="6">
    <source>
        <dbReference type="EMBL" id="EFW15446.1"/>
    </source>
</evidence>
<keyword evidence="3" id="KW-0112">Calmodulin-binding</keyword>
<organism evidence="7">
    <name type="scientific">Coccidioides posadasii (strain RMSCC 757 / Silveira)</name>
    <name type="common">Valley fever fungus</name>
    <dbReference type="NCBI Taxonomy" id="443226"/>
    <lineage>
        <taxon>Eukaryota</taxon>
        <taxon>Fungi</taxon>
        <taxon>Dikarya</taxon>
        <taxon>Ascomycota</taxon>
        <taxon>Pezizomycotina</taxon>
        <taxon>Eurotiomycetes</taxon>
        <taxon>Eurotiomycetidae</taxon>
        <taxon>Onygenales</taxon>
        <taxon>Onygenaceae</taxon>
        <taxon>Coccidioides</taxon>
    </lineage>
</organism>
<feature type="region of interest" description="Disordered" evidence="5">
    <location>
        <begin position="238"/>
        <end position="257"/>
    </location>
</feature>
<evidence type="ECO:0000256" key="3">
    <source>
        <dbReference type="ARBA" id="ARBA00022860"/>
    </source>
</evidence>
<dbReference type="Gene3D" id="1.10.418.10">
    <property type="entry name" value="Calponin-like domain"/>
    <property type="match status" value="1"/>
</dbReference>
<proteinExistence type="predicted"/>
<dbReference type="STRING" id="443226.E9DE92"/>
<keyword evidence="7" id="KW-1185">Reference proteome</keyword>
<dbReference type="HOGENOM" id="CLU_005445_0_0_1"/>
<feature type="region of interest" description="Disordered" evidence="5">
    <location>
        <begin position="86"/>
        <end position="166"/>
    </location>
</feature>
<feature type="compositionally biased region" description="Polar residues" evidence="5">
    <location>
        <begin position="130"/>
        <end position="139"/>
    </location>
</feature>
<evidence type="ECO:0000256" key="4">
    <source>
        <dbReference type="SAM" id="Coils"/>
    </source>
</evidence>
<dbReference type="EMBL" id="GL636501">
    <property type="protein sequence ID" value="EFW15446.1"/>
    <property type="molecule type" value="Genomic_DNA"/>
</dbReference>
<protein>
    <submittedName>
        <fullName evidence="6">Uncharacterized protein</fullName>
    </submittedName>
</protein>
<feature type="compositionally biased region" description="Basic and acidic residues" evidence="5">
    <location>
        <begin position="143"/>
        <end position="159"/>
    </location>
</feature>
<feature type="compositionally biased region" description="Polar residues" evidence="5">
    <location>
        <begin position="314"/>
        <end position="326"/>
    </location>
</feature>
<reference evidence="7" key="1">
    <citation type="journal article" date="2010" name="Genome Res.">
        <title>Population genomic sequencing of Coccidioides fungi reveals recent hybridization and transposon control.</title>
        <authorList>
            <person name="Neafsey D.E."/>
            <person name="Barker B.M."/>
            <person name="Sharpton T.J."/>
            <person name="Stajich J.E."/>
            <person name="Park D.J."/>
            <person name="Whiston E."/>
            <person name="Hung C.-Y."/>
            <person name="McMahan C."/>
            <person name="White J."/>
            <person name="Sykes S."/>
            <person name="Heiman D."/>
            <person name="Young S."/>
            <person name="Zeng Q."/>
            <person name="Abouelleil A."/>
            <person name="Aftuck L."/>
            <person name="Bessette D."/>
            <person name="Brown A."/>
            <person name="FitzGerald M."/>
            <person name="Lui A."/>
            <person name="Macdonald J.P."/>
            <person name="Priest M."/>
            <person name="Orbach M.J."/>
            <person name="Galgiani J.N."/>
            <person name="Kirkland T.N."/>
            <person name="Cole G.T."/>
            <person name="Birren B.W."/>
            <person name="Henn M.R."/>
            <person name="Taylor J.W."/>
            <person name="Rounsley S.D."/>
        </authorList>
    </citation>
    <scope>NUCLEOTIDE SEQUENCE [LARGE SCALE GENOMIC DNA]</scope>
    <source>
        <strain evidence="7">RMSCC 757 / Silveira</strain>
    </source>
</reference>
<dbReference type="PANTHER" id="PTHR22706">
    <property type="entry name" value="ASSEMBLY FACTOR FOR SPINDLE MICROTUBULES"/>
    <property type="match status" value="1"/>
</dbReference>
<dbReference type="eggNOG" id="KOG0165">
    <property type="taxonomic scope" value="Eukaryota"/>
</dbReference>
<feature type="compositionally biased region" description="Basic and acidic residues" evidence="5">
    <location>
        <begin position="329"/>
        <end position="340"/>
    </location>
</feature>
<sequence>MPAFRYSEAATPCPANWKRSRPSFDIYDDNDNTVPLEFTTDLRSVSTSIQQQPRRVKRAATFKIHEDGPGGKASGLPTAAWRKTTVGRGGSSMLSQPAQRLPTKQKVRFAVSQSPRGDQKKTGGERQSLVPKQQASSQVKKPISHDGQDKEVGKIDPLKRDRRRQTIYIPPEDTTMPTMFMSIFSPLKVDIGQEDEVDAFEARIAKRRNRKNSPPREPQRAPLQQPLRVAQESAIKQDIAGSNTGKENLPPGLSPCAESGKKKDFDVFDLSDFKPLSVEKFGKKSLSNVTAGNLDPPPQKKAIERDNRVLRPSCPNSPRTQISTGKATKLRDKPFEEVPKKRNGKHMSGMGSVRKASTDPGKISRKSSSKQQVKERPPVKIAVPRILSLDIAQKYPIISEDISNPYMYEENWLAHQEIVLTQLANALFDSGHCAAIAQDAQSLRHELLEHYQDAHFSLLYKRVQASLLYGALRIPKDILSRGNRLREDIGMRRKFLNLWLSTYDLSALRAAAETVIGRRISIPVDSPAQPKASSQKILRRSMEEFLDTFLIKNEDSNPIARSVKSKENDVEGSPFCKTLLRSIMIILLLDKARIAPGTYLPQCLFVTSSEYKSSAALLRALGSLLLPTVGDIGRALSHLDFQVSYEQCRLQEHHYRIKNLAVDLRDGILLTRLAELLLFQLASDWSQQQKSENTTTVTMPTGQVLSLLQSGNEWPLSQHLKIPCVSRASKIFNVQIALSALSGIRGVGVIVKDIRPEDIVDGYREKTIALLWGLVGKWGLHGLLDWEDLKREISRLKTKLSQMQHDNHATREEEQAEFDNEHERETFLLRRWASCLAGLKGLRLDNMTTSFADGKIFESIVDEYEVLINHESTMAEDMVEGQEGQKSSLAQRLHRLGCSAQFASLVAPSDFSPMHVFDKDFTLGALAFLCSRFLSASKRVRATLVIQSAWRSVLSKRKN</sequence>
<dbReference type="AlphaFoldDB" id="E9DE92"/>
<dbReference type="OMA" id="YIPPDDT"/>
<evidence type="ECO:0000256" key="2">
    <source>
        <dbReference type="ARBA" id="ARBA00022490"/>
    </source>
</evidence>
<dbReference type="SUPFAM" id="SSF47576">
    <property type="entry name" value="Calponin-homology domain, CH-domain"/>
    <property type="match status" value="1"/>
</dbReference>
<feature type="region of interest" description="Disordered" evidence="5">
    <location>
        <begin position="206"/>
        <end position="226"/>
    </location>
</feature>
<evidence type="ECO:0000256" key="5">
    <source>
        <dbReference type="SAM" id="MobiDB-lite"/>
    </source>
</evidence>
<evidence type="ECO:0000313" key="7">
    <source>
        <dbReference type="Proteomes" id="UP000002497"/>
    </source>
</evidence>
<comment type="subcellular location">
    <subcellularLocation>
        <location evidence="1">Cytoplasm</location>
    </subcellularLocation>
</comment>
<dbReference type="PROSITE" id="PS50021">
    <property type="entry name" value="CH"/>
    <property type="match status" value="1"/>
</dbReference>
<keyword evidence="4" id="KW-0175">Coiled coil</keyword>
<dbReference type="VEuPathDB" id="FungiDB:CPSG_07883"/>
<dbReference type="Proteomes" id="UP000002497">
    <property type="component" value="Unassembled WGS sequence"/>
</dbReference>
<dbReference type="GO" id="GO:0000278">
    <property type="term" value="P:mitotic cell cycle"/>
    <property type="evidence" value="ECO:0007669"/>
    <property type="project" value="TreeGrafter"/>
</dbReference>
<feature type="coiled-coil region" evidence="4">
    <location>
        <begin position="786"/>
        <end position="813"/>
    </location>
</feature>
<feature type="region of interest" description="Disordered" evidence="5">
    <location>
        <begin position="287"/>
        <end position="377"/>
    </location>
</feature>
<dbReference type="InterPro" id="IPR051185">
    <property type="entry name" value="ASPM"/>
</dbReference>
<gene>
    <name evidence="6" type="ORF">CPSG_07883</name>
</gene>
<accession>E9DE92</accession>
<dbReference type="GO" id="GO:0051295">
    <property type="term" value="P:establishment of meiotic spindle localization"/>
    <property type="evidence" value="ECO:0007669"/>
    <property type="project" value="TreeGrafter"/>
</dbReference>
<dbReference type="GO" id="GO:0000922">
    <property type="term" value="C:spindle pole"/>
    <property type="evidence" value="ECO:0007669"/>
    <property type="project" value="TreeGrafter"/>
</dbReference>
<dbReference type="OrthoDB" id="76388at2759"/>
<keyword evidence="2" id="KW-0963">Cytoplasm</keyword>
<dbReference type="GO" id="GO:0005737">
    <property type="term" value="C:cytoplasm"/>
    <property type="evidence" value="ECO:0007669"/>
    <property type="project" value="UniProtKB-SubCell"/>
</dbReference>
<dbReference type="GO" id="GO:0005516">
    <property type="term" value="F:calmodulin binding"/>
    <property type="evidence" value="ECO:0007669"/>
    <property type="project" value="UniProtKB-KW"/>
</dbReference>
<dbReference type="VEuPathDB" id="FungiDB:D8B26_008016"/>
<dbReference type="GO" id="GO:0007051">
    <property type="term" value="P:spindle organization"/>
    <property type="evidence" value="ECO:0007669"/>
    <property type="project" value="TreeGrafter"/>
</dbReference>
<dbReference type="InterPro" id="IPR036872">
    <property type="entry name" value="CH_dom_sf"/>
</dbReference>
<dbReference type="InterPro" id="IPR001715">
    <property type="entry name" value="CH_dom"/>
</dbReference>
<dbReference type="PANTHER" id="PTHR22706:SF1">
    <property type="entry name" value="ASSEMBLY FACTOR FOR SPINDLE MICROTUBULES"/>
    <property type="match status" value="1"/>
</dbReference>
<evidence type="ECO:0000256" key="1">
    <source>
        <dbReference type="ARBA" id="ARBA00004496"/>
    </source>
</evidence>
<name>E9DE92_COCPS</name>